<gene>
    <name evidence="4" type="ORF">BN7_5734</name>
</gene>
<feature type="transmembrane region" description="Helical" evidence="2">
    <location>
        <begin position="148"/>
        <end position="168"/>
    </location>
</feature>
<feature type="transmembrane region" description="Helical" evidence="2">
    <location>
        <begin position="180"/>
        <end position="197"/>
    </location>
</feature>
<dbReference type="InParanoid" id="K0KSK8"/>
<dbReference type="Gene3D" id="1.20.1250.20">
    <property type="entry name" value="MFS general substrate transporter like domains"/>
    <property type="match status" value="1"/>
</dbReference>
<evidence type="ECO:0000313" key="4">
    <source>
        <dbReference type="EMBL" id="CCH46146.1"/>
    </source>
</evidence>
<evidence type="ECO:0000256" key="1">
    <source>
        <dbReference type="ARBA" id="ARBA00004141"/>
    </source>
</evidence>
<comment type="caution">
    <text evidence="4">The sequence shown here is derived from an EMBL/GenBank/DDBJ whole genome shotgun (WGS) entry which is preliminary data.</text>
</comment>
<protein>
    <submittedName>
        <fullName evidence="4">Benzoate transport protein</fullName>
    </submittedName>
</protein>
<keyword evidence="2" id="KW-0472">Membrane</keyword>
<dbReference type="STRING" id="1206466.K0KSK8"/>
<dbReference type="InterPro" id="IPR020846">
    <property type="entry name" value="MFS_dom"/>
</dbReference>
<keyword evidence="5" id="KW-1185">Reference proteome</keyword>
<dbReference type="InterPro" id="IPR011701">
    <property type="entry name" value="MFS"/>
</dbReference>
<organism evidence="4 5">
    <name type="scientific">Wickerhamomyces ciferrii (strain ATCC 14091 / BCRC 22168 / CBS 111 / JCM 3599 / NBRC 0793 / NRRL Y-1031 F-60-10)</name>
    <name type="common">Yeast</name>
    <name type="synonym">Pichia ciferrii</name>
    <dbReference type="NCBI Taxonomy" id="1206466"/>
    <lineage>
        <taxon>Eukaryota</taxon>
        <taxon>Fungi</taxon>
        <taxon>Dikarya</taxon>
        <taxon>Ascomycota</taxon>
        <taxon>Saccharomycotina</taxon>
        <taxon>Saccharomycetes</taxon>
        <taxon>Phaffomycetales</taxon>
        <taxon>Wickerhamomycetaceae</taxon>
        <taxon>Wickerhamomyces</taxon>
    </lineage>
</organism>
<comment type="subcellular location">
    <subcellularLocation>
        <location evidence="1">Membrane</location>
        <topology evidence="1">Multi-pass membrane protein</topology>
    </subcellularLocation>
</comment>
<dbReference type="GO" id="GO:0022857">
    <property type="term" value="F:transmembrane transporter activity"/>
    <property type="evidence" value="ECO:0007669"/>
    <property type="project" value="InterPro"/>
</dbReference>
<evidence type="ECO:0000259" key="3">
    <source>
        <dbReference type="PROSITE" id="PS50850"/>
    </source>
</evidence>
<dbReference type="Proteomes" id="UP000009328">
    <property type="component" value="Unassembled WGS sequence"/>
</dbReference>
<feature type="transmembrane region" description="Helical" evidence="2">
    <location>
        <begin position="302"/>
        <end position="324"/>
    </location>
</feature>
<proteinExistence type="predicted"/>
<dbReference type="InterPro" id="IPR036259">
    <property type="entry name" value="MFS_trans_sf"/>
</dbReference>
<evidence type="ECO:0000256" key="2">
    <source>
        <dbReference type="SAM" id="Phobius"/>
    </source>
</evidence>
<dbReference type="PROSITE" id="PS50850">
    <property type="entry name" value="MFS"/>
    <property type="match status" value="1"/>
</dbReference>
<feature type="transmembrane region" description="Helical" evidence="2">
    <location>
        <begin position="57"/>
        <end position="76"/>
    </location>
</feature>
<feature type="transmembrane region" description="Helical" evidence="2">
    <location>
        <begin position="420"/>
        <end position="442"/>
    </location>
</feature>
<dbReference type="EMBL" id="CAIF01000230">
    <property type="protein sequence ID" value="CCH46146.1"/>
    <property type="molecule type" value="Genomic_DNA"/>
</dbReference>
<keyword evidence="2" id="KW-0812">Transmembrane</keyword>
<feature type="transmembrane region" description="Helical" evidence="2">
    <location>
        <begin position="20"/>
        <end position="45"/>
    </location>
</feature>
<dbReference type="GO" id="GO:0000329">
    <property type="term" value="C:fungal-type vacuole membrane"/>
    <property type="evidence" value="ECO:0007669"/>
    <property type="project" value="TreeGrafter"/>
</dbReference>
<dbReference type="PANTHER" id="PTHR23520:SF5">
    <property type="entry name" value="TRANSPORTER, PUTATIVE (AFU_ORTHOLOGUE AFUA_3G04000)-RELATED"/>
    <property type="match status" value="1"/>
</dbReference>
<feature type="domain" description="Major facilitator superfamily (MFS) profile" evidence="3">
    <location>
        <begin position="1"/>
        <end position="446"/>
    </location>
</feature>
<dbReference type="PANTHER" id="PTHR23520">
    <property type="entry name" value="TRANSPORTER, PUTATIVE (AFU_ORTHOLOGUE AFUA_3G04000)-RELATED"/>
    <property type="match status" value="1"/>
</dbReference>
<feature type="transmembrane region" description="Helical" evidence="2">
    <location>
        <begin position="88"/>
        <end position="118"/>
    </location>
</feature>
<name>K0KSK8_WICCF</name>
<dbReference type="Pfam" id="PF07690">
    <property type="entry name" value="MFS_1"/>
    <property type="match status" value="2"/>
</dbReference>
<accession>K0KSK8</accession>
<sequence length="446" mass="48992">MVSIGEHIGLYTVLNAPRDIHIILIARCTRLAAFGAISLILVQFLKTKGINETQIGFLLTLTLVGDLFFSFILALISDTLGRRKVLLLSSILISLTGALLLYFENLLIISVILILGIVTPSGNEVGPFRSIEQSAISSLTKYEHRSDIFSWYTFTGGIAAGLGSFIVGKLVNENNYNACFLFYSIIGLLLVGLNFLLSEHIELKNDISLKEARDNESSSESEPLIPETASDELQVQYNNTDVQQERQRSVFSRLLPSVSTKSLETVLTLTVLISLDSLGLALSTKSWTSYYFKVKYNLSSSTLGLVFGTASIGGALMALVGTYFCKKFGPIKTMVSFHSVSSILLSAMSLPLRLHEMVTLFIIRGLIRTVDLPSKHVFISAVVEPSERTAAIGFINATKTLVNTMGPTISGYMASQDKMWLCFLIAGALRLSYDFGLIVKFWNFKA</sequence>
<dbReference type="eggNOG" id="ENOG502QTZH">
    <property type="taxonomic scope" value="Eukaryota"/>
</dbReference>
<dbReference type="SUPFAM" id="SSF103473">
    <property type="entry name" value="MFS general substrate transporter"/>
    <property type="match status" value="1"/>
</dbReference>
<reference evidence="4 5" key="1">
    <citation type="journal article" date="2012" name="Eukaryot. Cell">
        <title>Draft genome sequence of Wickerhamomyces ciferrii NRRL Y-1031 F-60-10.</title>
        <authorList>
            <person name="Schneider J."/>
            <person name="Andrea H."/>
            <person name="Blom J."/>
            <person name="Jaenicke S."/>
            <person name="Ruckert C."/>
            <person name="Schorsch C."/>
            <person name="Szczepanowski R."/>
            <person name="Farwick M."/>
            <person name="Goesmann A."/>
            <person name="Puhler A."/>
            <person name="Schaffer S."/>
            <person name="Tauch A."/>
            <person name="Kohler T."/>
            <person name="Brinkrolf K."/>
        </authorList>
    </citation>
    <scope>NUCLEOTIDE SEQUENCE [LARGE SCALE GENOMIC DNA]</scope>
    <source>
        <strain evidence="5">ATCC 14091 / BCRC 22168 / CBS 111 / JCM 3599 / NBRC 0793 / NRRL Y-1031 F-60-10</strain>
    </source>
</reference>
<evidence type="ECO:0000313" key="5">
    <source>
        <dbReference type="Proteomes" id="UP000009328"/>
    </source>
</evidence>
<keyword evidence="2" id="KW-1133">Transmembrane helix</keyword>
<dbReference type="AlphaFoldDB" id="K0KSK8"/>
<dbReference type="HOGENOM" id="CLU_025894_2_0_1"/>
<feature type="transmembrane region" description="Helical" evidence="2">
    <location>
        <begin position="263"/>
        <end position="282"/>
    </location>
</feature>